<feature type="domain" description="CSC1/OSCA1-like 7TM region" evidence="10">
    <location>
        <begin position="370"/>
        <end position="657"/>
    </location>
</feature>
<keyword evidence="4 9" id="KW-0812">Transmembrane</keyword>
<feature type="transmembrane region" description="Helical" evidence="9">
    <location>
        <begin position="20"/>
        <end position="39"/>
    </location>
</feature>
<gene>
    <name evidence="13" type="ORF">C1645_823153</name>
</gene>
<evidence type="ECO:0000313" key="14">
    <source>
        <dbReference type="Proteomes" id="UP000265703"/>
    </source>
</evidence>
<evidence type="ECO:0000256" key="6">
    <source>
        <dbReference type="ARBA" id="ARBA00023136"/>
    </source>
</evidence>
<keyword evidence="6 9" id="KW-0472">Membrane</keyword>
<evidence type="ECO:0000256" key="7">
    <source>
        <dbReference type="SAM" id="Coils"/>
    </source>
</evidence>
<feature type="transmembrane region" description="Helical" evidence="9">
    <location>
        <begin position="150"/>
        <end position="170"/>
    </location>
</feature>
<organism evidence="13 14">
    <name type="scientific">Glomus cerebriforme</name>
    <dbReference type="NCBI Taxonomy" id="658196"/>
    <lineage>
        <taxon>Eukaryota</taxon>
        <taxon>Fungi</taxon>
        <taxon>Fungi incertae sedis</taxon>
        <taxon>Mucoromycota</taxon>
        <taxon>Glomeromycotina</taxon>
        <taxon>Glomeromycetes</taxon>
        <taxon>Glomerales</taxon>
        <taxon>Glomeraceae</taxon>
        <taxon>Glomus</taxon>
    </lineage>
</organism>
<feature type="transmembrane region" description="Helical" evidence="9">
    <location>
        <begin position="416"/>
        <end position="441"/>
    </location>
</feature>
<dbReference type="Pfam" id="PF02714">
    <property type="entry name" value="RSN1_7TM"/>
    <property type="match status" value="1"/>
</dbReference>
<dbReference type="EMBL" id="QKYT01000176">
    <property type="protein sequence ID" value="RIA90619.1"/>
    <property type="molecule type" value="Genomic_DNA"/>
</dbReference>
<sequence>MSYVPPKEQETKITIAGMYSQLAVNTAIGVGTLIIFGFLRPRNGIVYAPKQKYSSEKKQPPKIENQGIFAWIRPVLSSSEELLIEKIGLDAVMFLRFIQMCRNMFLWLFFLGLAIIGVNLYGTKQDRNQFPKTDNPLQYLSISFLKNARWFWAHVAFTWIFSLIIFRFLYKQYHEYSKLKKQYFKSEEYQSSLHSRTLLITGIPTNMQSDEGLQQYIVGKLKFQQTISQAHISRKVGRLPELIEEHEKNVRSLESVLAKYLKDPNHIPSKRPKHHLGGRCGGEKVDSIEYYTAQIQALEEEIHNERERIKERKAINYGFISFTNIVDAHSVAKKFEGRVSLNEPQIMLAPWPKDIIWANLTLTNAVRGTKRLIGHAFFLLLCFFWLFPIGLLSTAAQIQNIVKIAPFTENIFYANYFIAAFIESWMSPLIMGAFFLVLPQILRILSKHQGKNTKSSLDRSVLAKLYLFFLINNIIIYTVSSTFFDLFGKIRATIDAGNTEFKDIYKVVKEANFLDELADSLIKVSSFWINYISLRGVGAIFDLAQIISLVLTRIKKLFIQPTPRNLKEFSRPPDFDYPVYYNIHLFFFTVGMLYSVIAPLILFFCAAYFSLALLVYRYQLMYVFTTKIETGGTFWRVVFNRLIGSLIFWQGIMIGVMNLKGAHIQSVAILPLPMMTLMVKFICAKRFDAPIRYYKPKKSDPEYNKTISHSNDKVSNRFGHPALSTELITPMVHSNVKHLLSKVYNGRIDETKISRRGTIKSMSMIVGNDNQNFNIQTVDQQELEWDEQAYYEEQKPGYYVDYDDTSSNYSGTTFNSVPQMSTNNYQQRQRSPHPNNSPRLPPINEPNNNAYHKQPRPRNPPQHDNSSSTLHLLRQESPAPSVDNFSTNSDDTASLHRQRTREITNYDNSTSRSVYPPPPPLPQQYNQRGYNQNNNYNQGYNPNNHNQNNNYNQSYNPNNHNQNNNYNQGYNQNNQQNYNYNNQGDRGYNNNYRRY</sequence>
<feature type="compositionally biased region" description="Polar residues" evidence="8">
    <location>
        <begin position="824"/>
        <end position="838"/>
    </location>
</feature>
<dbReference type="GO" id="GO:0005227">
    <property type="term" value="F:calcium-activated cation channel activity"/>
    <property type="evidence" value="ECO:0007669"/>
    <property type="project" value="InterPro"/>
</dbReference>
<dbReference type="OrthoDB" id="2150324at2759"/>
<evidence type="ECO:0000259" key="12">
    <source>
        <dbReference type="Pfam" id="PF14703"/>
    </source>
</evidence>
<keyword evidence="7" id="KW-0175">Coiled coil</keyword>
<keyword evidence="14" id="KW-1185">Reference proteome</keyword>
<comment type="similarity">
    <text evidence="2">Belongs to the CSC1 (TC 1.A.17) family.</text>
</comment>
<feature type="domain" description="CSC1/OSCA1-like cytosolic" evidence="12">
    <location>
        <begin position="195"/>
        <end position="359"/>
    </location>
</feature>
<reference evidence="13 14" key="1">
    <citation type="submission" date="2018-06" db="EMBL/GenBank/DDBJ databases">
        <title>Comparative genomics reveals the genomic features of Rhizophagus irregularis, R. cerebriforme, R. diaphanum and Gigaspora rosea, and their symbiotic lifestyle signature.</title>
        <authorList>
            <person name="Morin E."/>
            <person name="San Clemente H."/>
            <person name="Chen E.C.H."/>
            <person name="De La Providencia I."/>
            <person name="Hainaut M."/>
            <person name="Kuo A."/>
            <person name="Kohler A."/>
            <person name="Murat C."/>
            <person name="Tang N."/>
            <person name="Roy S."/>
            <person name="Loubradou J."/>
            <person name="Henrissat B."/>
            <person name="Grigoriev I.V."/>
            <person name="Corradi N."/>
            <person name="Roux C."/>
            <person name="Martin F.M."/>
        </authorList>
    </citation>
    <scope>NUCLEOTIDE SEQUENCE [LARGE SCALE GENOMIC DNA]</scope>
    <source>
        <strain evidence="13 14">DAOM 227022</strain>
    </source>
</reference>
<evidence type="ECO:0000256" key="3">
    <source>
        <dbReference type="ARBA" id="ARBA00022448"/>
    </source>
</evidence>
<evidence type="ECO:0000256" key="2">
    <source>
        <dbReference type="ARBA" id="ARBA00007779"/>
    </source>
</evidence>
<feature type="coiled-coil region" evidence="7">
    <location>
        <begin position="288"/>
        <end position="315"/>
    </location>
</feature>
<feature type="transmembrane region" description="Helical" evidence="9">
    <location>
        <begin position="376"/>
        <end position="396"/>
    </location>
</feature>
<feature type="transmembrane region" description="Helical" evidence="9">
    <location>
        <begin position="461"/>
        <end position="479"/>
    </location>
</feature>
<dbReference type="AlphaFoldDB" id="A0A397SZZ2"/>
<feature type="region of interest" description="Disordered" evidence="8">
    <location>
        <begin position="824"/>
        <end position="995"/>
    </location>
</feature>
<dbReference type="InterPro" id="IPR032880">
    <property type="entry name" value="CSC1/OSCA1-like_N"/>
</dbReference>
<evidence type="ECO:0000259" key="11">
    <source>
        <dbReference type="Pfam" id="PF13967"/>
    </source>
</evidence>
<keyword evidence="3" id="KW-0813">Transport</keyword>
<evidence type="ECO:0000256" key="9">
    <source>
        <dbReference type="SAM" id="Phobius"/>
    </source>
</evidence>
<comment type="caution">
    <text evidence="13">The sequence shown here is derived from an EMBL/GenBank/DDBJ whole genome shotgun (WGS) entry which is preliminary data.</text>
</comment>
<feature type="transmembrane region" description="Helical" evidence="9">
    <location>
        <begin position="600"/>
        <end position="618"/>
    </location>
</feature>
<feature type="compositionally biased region" description="Polar residues" evidence="8">
    <location>
        <begin position="903"/>
        <end position="913"/>
    </location>
</feature>
<evidence type="ECO:0000256" key="4">
    <source>
        <dbReference type="ARBA" id="ARBA00022692"/>
    </source>
</evidence>
<keyword evidence="5 9" id="KW-1133">Transmembrane helix</keyword>
<feature type="compositionally biased region" description="Polar residues" evidence="8">
    <location>
        <begin position="883"/>
        <end position="892"/>
    </location>
</feature>
<evidence type="ECO:0000256" key="8">
    <source>
        <dbReference type="SAM" id="MobiDB-lite"/>
    </source>
</evidence>
<comment type="subcellular location">
    <subcellularLocation>
        <location evidence="1">Membrane</location>
        <topology evidence="1">Multi-pass membrane protein</topology>
    </subcellularLocation>
</comment>
<feature type="transmembrane region" description="Helical" evidence="9">
    <location>
        <begin position="663"/>
        <end position="683"/>
    </location>
</feature>
<evidence type="ECO:0000313" key="13">
    <source>
        <dbReference type="EMBL" id="RIA90619.1"/>
    </source>
</evidence>
<dbReference type="GO" id="GO:0005886">
    <property type="term" value="C:plasma membrane"/>
    <property type="evidence" value="ECO:0007669"/>
    <property type="project" value="TreeGrafter"/>
</dbReference>
<name>A0A397SZZ2_9GLOM</name>
<protein>
    <recommendedName>
        <fullName evidence="15">DUF221-domain-containing protein</fullName>
    </recommendedName>
</protein>
<evidence type="ECO:0008006" key="15">
    <source>
        <dbReference type="Google" id="ProtNLM"/>
    </source>
</evidence>
<dbReference type="PANTHER" id="PTHR13018:SF149">
    <property type="entry name" value="DOMAIN PROTEIN, PUTATIVE (AFU_ORTHOLOGUE AFUA_3G11660)-RELATED"/>
    <property type="match status" value="1"/>
</dbReference>
<dbReference type="Proteomes" id="UP000265703">
    <property type="component" value="Unassembled WGS sequence"/>
</dbReference>
<feature type="domain" description="CSC1/OSCA1-like N-terminal transmembrane" evidence="11">
    <location>
        <begin position="18"/>
        <end position="171"/>
    </location>
</feature>
<feature type="transmembrane region" description="Helical" evidence="9">
    <location>
        <begin position="638"/>
        <end position="657"/>
    </location>
</feature>
<dbReference type="InterPro" id="IPR045122">
    <property type="entry name" value="Csc1-like"/>
</dbReference>
<evidence type="ECO:0000259" key="10">
    <source>
        <dbReference type="Pfam" id="PF02714"/>
    </source>
</evidence>
<feature type="transmembrane region" description="Helical" evidence="9">
    <location>
        <begin position="104"/>
        <end position="122"/>
    </location>
</feature>
<dbReference type="PANTHER" id="PTHR13018">
    <property type="entry name" value="PROBABLE MEMBRANE PROTEIN DUF221-RELATED"/>
    <property type="match status" value="1"/>
</dbReference>
<evidence type="ECO:0000256" key="5">
    <source>
        <dbReference type="ARBA" id="ARBA00022989"/>
    </source>
</evidence>
<accession>A0A397SZZ2</accession>
<proteinExistence type="inferred from homology"/>
<evidence type="ECO:0000256" key="1">
    <source>
        <dbReference type="ARBA" id="ARBA00004141"/>
    </source>
</evidence>
<dbReference type="InterPro" id="IPR027815">
    <property type="entry name" value="CSC1/OSCA1-like_cyt"/>
</dbReference>
<dbReference type="Pfam" id="PF14703">
    <property type="entry name" value="PHM7_cyt"/>
    <property type="match status" value="1"/>
</dbReference>
<feature type="compositionally biased region" description="Low complexity" evidence="8">
    <location>
        <begin position="923"/>
        <end position="995"/>
    </location>
</feature>
<dbReference type="InterPro" id="IPR003864">
    <property type="entry name" value="CSC1/OSCA1-like_7TM"/>
</dbReference>
<dbReference type="Pfam" id="PF13967">
    <property type="entry name" value="RSN1_TM"/>
    <property type="match status" value="1"/>
</dbReference>